<gene>
    <name evidence="3" type="ORF">E9161_28410</name>
</gene>
<evidence type="ECO:0000256" key="1">
    <source>
        <dbReference type="SAM" id="Phobius"/>
    </source>
</evidence>
<evidence type="ECO:0000313" key="3">
    <source>
        <dbReference type="EMBL" id="THI21925.1"/>
    </source>
</evidence>
<name>A0A4S4UQK1_KLEPN</name>
<geneLocation type="plasmid" evidence="2">
    <name>phvKpST395_NDM-1_1971</name>
</geneLocation>
<dbReference type="AlphaFoldDB" id="A0A4S4UQK1"/>
<dbReference type="EMBL" id="MW911666">
    <property type="protein sequence ID" value="QXV89492.1"/>
    <property type="molecule type" value="Genomic_DNA"/>
</dbReference>
<keyword evidence="1" id="KW-0812">Transmembrane</keyword>
<sequence>MPYSPAKPLPRSATLCVGRDCAHFRHILFFFFFIFSLFFVRAAGAGSGTLKVRTLKGMLSYVRSFAT</sequence>
<protein>
    <submittedName>
        <fullName evidence="3">Uncharacterized protein</fullName>
    </submittedName>
</protein>
<evidence type="ECO:0000313" key="2">
    <source>
        <dbReference type="EMBL" id="QXV89492.1"/>
    </source>
</evidence>
<reference evidence="2" key="2">
    <citation type="journal article" date="2021" name="Antibiotics">
        <title>Emergence of Hybrid Resistance and Virulence Plasmids Harboring New Delhi Metallo-beta-Lactamase in Klebsiella pneumoniae in Russia.</title>
        <authorList>
            <person name="Starkova P."/>
            <person name="Lazareva I."/>
            <person name="Avdeeva A."/>
            <person name="Sulian O."/>
            <person name="Likholetova D."/>
            <person name="Ageevets V."/>
            <person name="Lebedeva M."/>
            <person name="Gostev V."/>
            <person name="Sopova J."/>
            <person name="Sidorenko S."/>
        </authorList>
    </citation>
    <scope>NUCLEOTIDE SEQUENCE</scope>
    <source>
        <plasmid evidence="2">phvKpST395_NDM-1_1971</plasmid>
    </source>
</reference>
<dbReference type="Proteomes" id="UP000304895">
    <property type="component" value="Unassembled WGS sequence"/>
</dbReference>
<accession>A0A4S4UQK1</accession>
<keyword evidence="1" id="KW-1133">Transmembrane helix</keyword>
<feature type="transmembrane region" description="Helical" evidence="1">
    <location>
        <begin position="27"/>
        <end position="50"/>
    </location>
</feature>
<dbReference type="EMBL" id="SSUJ01000046">
    <property type="protein sequence ID" value="THI21925.1"/>
    <property type="molecule type" value="Genomic_DNA"/>
</dbReference>
<keyword evidence="1" id="KW-0472">Membrane</keyword>
<evidence type="ECO:0000313" key="4">
    <source>
        <dbReference type="Proteomes" id="UP000304895"/>
    </source>
</evidence>
<keyword evidence="2" id="KW-0614">Plasmid</keyword>
<reference evidence="3 4" key="1">
    <citation type="submission" date="2019-04" db="EMBL/GenBank/DDBJ databases">
        <authorList>
            <person name="Fouts D."/>
            <person name="Sutton G."/>
            <person name="Singh I."/>
            <person name="Nguyen K."/>
        </authorList>
    </citation>
    <scope>NUCLEOTIDE SEQUENCE [LARGE SCALE GENOMIC DNA]</scope>
    <source>
        <strain evidence="3 4">55</strain>
    </source>
</reference>
<proteinExistence type="predicted"/>
<organism evidence="3 4">
    <name type="scientific">Klebsiella pneumoniae subsp. pneumoniae</name>
    <dbReference type="NCBI Taxonomy" id="72407"/>
    <lineage>
        <taxon>Bacteria</taxon>
        <taxon>Pseudomonadati</taxon>
        <taxon>Pseudomonadota</taxon>
        <taxon>Gammaproteobacteria</taxon>
        <taxon>Enterobacterales</taxon>
        <taxon>Enterobacteriaceae</taxon>
        <taxon>Klebsiella/Raoultella group</taxon>
        <taxon>Klebsiella</taxon>
        <taxon>Klebsiella pneumoniae complex</taxon>
    </lineage>
</organism>